<dbReference type="Pfam" id="PF09839">
    <property type="entry name" value="DUF2066"/>
    <property type="match status" value="1"/>
</dbReference>
<proteinExistence type="predicted"/>
<sequence>MRLSRLLLICFMLGLAPLLSVRAQGQVSPYTVVVSVADTSEAARDAAFSDALAQVLARTSGGQDLSSKAGYADVLKGASGIVQQYQYQRAATGMALQVTFDQAAVQRAVAQMGVAGGGSRPPVLVVVRDEDGSILTREALGTLTQTVAAKGFSTVLADPAKTGDTPNLTSAEPEQVAALARQYKTGLILLGQMHGNAADWALMSGGPQQKWSTQGANAAAVLTDAGNGLVDRLGKQLNVIGSATVDGKLWVSQVGSAMDYANLVAVLRNDPNVRQVTTLSAQGDGMLFAVKAGLPMDALANSLAASGRLLRGESHSDADASLRWVH</sequence>
<accession>A0A075K013</accession>
<dbReference type="STRING" id="1217721.HY57_07635"/>
<organism evidence="2 3">
    <name type="scientific">Dyella japonica A8</name>
    <dbReference type="NCBI Taxonomy" id="1217721"/>
    <lineage>
        <taxon>Bacteria</taxon>
        <taxon>Pseudomonadati</taxon>
        <taxon>Pseudomonadota</taxon>
        <taxon>Gammaproteobacteria</taxon>
        <taxon>Lysobacterales</taxon>
        <taxon>Rhodanobacteraceae</taxon>
        <taxon>Dyella</taxon>
    </lineage>
</organism>
<keyword evidence="1" id="KW-0732">Signal</keyword>
<dbReference type="InterPro" id="IPR018642">
    <property type="entry name" value="DUF2066"/>
</dbReference>
<dbReference type="OrthoDB" id="5944130at2"/>
<feature type="chain" id="PRO_5001707250" description="DUF2066 domain-containing protein" evidence="1">
    <location>
        <begin position="24"/>
        <end position="326"/>
    </location>
</feature>
<dbReference type="AlphaFoldDB" id="A0A075K013"/>
<evidence type="ECO:0000313" key="2">
    <source>
        <dbReference type="EMBL" id="AIF47155.1"/>
    </source>
</evidence>
<dbReference type="EMBL" id="CP008884">
    <property type="protein sequence ID" value="AIF47155.1"/>
    <property type="molecule type" value="Genomic_DNA"/>
</dbReference>
<dbReference type="PATRIC" id="fig|1217721.7.peg.1587"/>
<evidence type="ECO:0000313" key="3">
    <source>
        <dbReference type="Proteomes" id="UP000027987"/>
    </source>
</evidence>
<gene>
    <name evidence="2" type="ORF">HY57_07635</name>
</gene>
<dbReference type="HOGENOM" id="CLU_852257_0_0_6"/>
<evidence type="ECO:0000256" key="1">
    <source>
        <dbReference type="SAM" id="SignalP"/>
    </source>
</evidence>
<dbReference type="Proteomes" id="UP000027987">
    <property type="component" value="Chromosome"/>
</dbReference>
<feature type="signal peptide" evidence="1">
    <location>
        <begin position="1"/>
        <end position="23"/>
    </location>
</feature>
<dbReference type="RefSeq" id="WP_019466416.1">
    <property type="nucleotide sequence ID" value="NZ_ALOY01000173.1"/>
</dbReference>
<protein>
    <recommendedName>
        <fullName evidence="4">DUF2066 domain-containing protein</fullName>
    </recommendedName>
</protein>
<keyword evidence="3" id="KW-1185">Reference proteome</keyword>
<name>A0A075K013_9GAMM</name>
<reference evidence="2 3" key="1">
    <citation type="submission" date="2014-07" db="EMBL/GenBank/DDBJ databases">
        <title>Complete Genome Sequence of Dyella japonica Strain A8 Isolated from Malaysian Tropical Soil.</title>
        <authorList>
            <person name="Hui R.K.H."/>
            <person name="Chen J.-W."/>
            <person name="Chan K.-G."/>
            <person name="Leung F.C.C."/>
        </authorList>
    </citation>
    <scope>NUCLEOTIDE SEQUENCE [LARGE SCALE GENOMIC DNA]</scope>
    <source>
        <strain evidence="2 3">A8</strain>
    </source>
</reference>
<dbReference type="KEGG" id="dja:HY57_07635"/>
<evidence type="ECO:0008006" key="4">
    <source>
        <dbReference type="Google" id="ProtNLM"/>
    </source>
</evidence>